<dbReference type="InterPro" id="IPR011303">
    <property type="entry name" value="RnfD_bac"/>
</dbReference>
<dbReference type="GO" id="GO:0055085">
    <property type="term" value="P:transmembrane transport"/>
    <property type="evidence" value="ECO:0007669"/>
    <property type="project" value="InterPro"/>
</dbReference>
<evidence type="ECO:0000313" key="11">
    <source>
        <dbReference type="EMBL" id="VAX31939.1"/>
    </source>
</evidence>
<keyword evidence="1" id="KW-0813">Transport</keyword>
<organism evidence="11">
    <name type="scientific">hydrothermal vent metagenome</name>
    <dbReference type="NCBI Taxonomy" id="652676"/>
    <lineage>
        <taxon>unclassified sequences</taxon>
        <taxon>metagenomes</taxon>
        <taxon>ecological metagenomes</taxon>
    </lineage>
</organism>
<evidence type="ECO:0000256" key="7">
    <source>
        <dbReference type="ARBA" id="ARBA00022982"/>
    </source>
</evidence>
<keyword evidence="2" id="KW-0597">Phosphoprotein</keyword>
<keyword evidence="6" id="KW-1278">Translocase</keyword>
<keyword evidence="9 10" id="KW-0472">Membrane</keyword>
<evidence type="ECO:0000256" key="3">
    <source>
        <dbReference type="ARBA" id="ARBA00022630"/>
    </source>
</evidence>
<dbReference type="Pfam" id="PF03116">
    <property type="entry name" value="NQR2_RnfD_RnfE"/>
    <property type="match status" value="1"/>
</dbReference>
<dbReference type="HAMAP" id="MF_00462">
    <property type="entry name" value="RsxD_RnfD"/>
    <property type="match status" value="1"/>
</dbReference>
<feature type="transmembrane region" description="Helical" evidence="10">
    <location>
        <begin position="223"/>
        <end position="240"/>
    </location>
</feature>
<evidence type="ECO:0000256" key="8">
    <source>
        <dbReference type="ARBA" id="ARBA00022989"/>
    </source>
</evidence>
<dbReference type="NCBIfam" id="TIGR01946">
    <property type="entry name" value="rnfD"/>
    <property type="match status" value="1"/>
</dbReference>
<dbReference type="AlphaFoldDB" id="A0A3B1CP85"/>
<feature type="transmembrane region" description="Helical" evidence="10">
    <location>
        <begin position="27"/>
        <end position="45"/>
    </location>
</feature>
<dbReference type="PANTHER" id="PTHR30578:SF0">
    <property type="entry name" value="ION-TRANSLOCATING OXIDOREDUCTASE COMPLEX SUBUNIT D"/>
    <property type="match status" value="1"/>
</dbReference>
<evidence type="ECO:0000256" key="4">
    <source>
        <dbReference type="ARBA" id="ARBA00022643"/>
    </source>
</evidence>
<dbReference type="InterPro" id="IPR004338">
    <property type="entry name" value="NqrB/RnfD"/>
</dbReference>
<feature type="transmembrane region" description="Helical" evidence="10">
    <location>
        <begin position="51"/>
        <end position="68"/>
    </location>
</feature>
<keyword evidence="8 10" id="KW-1133">Transmembrane helix</keyword>
<name>A0A3B1CP85_9ZZZZ</name>
<dbReference type="GO" id="GO:0022900">
    <property type="term" value="P:electron transport chain"/>
    <property type="evidence" value="ECO:0007669"/>
    <property type="project" value="InterPro"/>
</dbReference>
<sequence length="336" mass="36504">MAVAKKDQALIVTVSPHIRNDETVSRIMWTVSLSLLPAFVSGVYFFGPRAVYVTALCIIGAFFSEWLVEKMTGREITINDGSAFLTGLLLGMNLPSSAPFYIPLVSSFVAVAITKQLFGGLGYNIFNPALIGRAFALITWPRAMTTWFEPTAAFVGLDAKTTATPLAILKEGGMQKVIEIFGDKMNLYTDLLIGHRAGSLGETSVIALLIGGAFLIYKRYITWHIPLSFLATVALMAWIFGGREGFFTGDPILHLLSGGLMLGAIFMATDYVTCPSTRTGQIIFGIGCGLLTILIRLKAGYPEGVMFAILLMNCFSPLIDRNMKTKVFGLAKEAQK</sequence>
<dbReference type="GO" id="GO:0005886">
    <property type="term" value="C:plasma membrane"/>
    <property type="evidence" value="ECO:0007669"/>
    <property type="project" value="TreeGrafter"/>
</dbReference>
<gene>
    <name evidence="11" type="ORF">MNBD_NITROSPIRAE02-731</name>
</gene>
<keyword evidence="4" id="KW-0288">FMN</keyword>
<dbReference type="PANTHER" id="PTHR30578">
    <property type="entry name" value="ELECTRON TRANSPORT COMPLEX PROTEIN RNFD"/>
    <property type="match status" value="1"/>
</dbReference>
<keyword evidence="7" id="KW-0249">Electron transport</keyword>
<evidence type="ECO:0000256" key="1">
    <source>
        <dbReference type="ARBA" id="ARBA00022448"/>
    </source>
</evidence>
<reference evidence="11" key="1">
    <citation type="submission" date="2018-06" db="EMBL/GenBank/DDBJ databases">
        <authorList>
            <person name="Zhirakovskaya E."/>
        </authorList>
    </citation>
    <scope>NUCLEOTIDE SEQUENCE</scope>
</reference>
<keyword evidence="5 10" id="KW-0812">Transmembrane</keyword>
<evidence type="ECO:0000256" key="9">
    <source>
        <dbReference type="ARBA" id="ARBA00023136"/>
    </source>
</evidence>
<protein>
    <submittedName>
        <fullName evidence="11">Electron transport complex protein RnfD</fullName>
    </submittedName>
</protein>
<accession>A0A3B1CP85</accession>
<evidence type="ECO:0000256" key="10">
    <source>
        <dbReference type="SAM" id="Phobius"/>
    </source>
</evidence>
<evidence type="ECO:0000256" key="6">
    <source>
        <dbReference type="ARBA" id="ARBA00022967"/>
    </source>
</evidence>
<feature type="transmembrane region" description="Helical" evidence="10">
    <location>
        <begin position="252"/>
        <end position="273"/>
    </location>
</feature>
<evidence type="ECO:0000256" key="2">
    <source>
        <dbReference type="ARBA" id="ARBA00022553"/>
    </source>
</evidence>
<proteinExistence type="inferred from homology"/>
<keyword evidence="3" id="KW-0285">Flavoprotein</keyword>
<feature type="transmembrane region" description="Helical" evidence="10">
    <location>
        <begin position="197"/>
        <end position="217"/>
    </location>
</feature>
<dbReference type="EMBL" id="UOGH01000224">
    <property type="protein sequence ID" value="VAX31939.1"/>
    <property type="molecule type" value="Genomic_DNA"/>
</dbReference>
<evidence type="ECO:0000256" key="5">
    <source>
        <dbReference type="ARBA" id="ARBA00022692"/>
    </source>
</evidence>